<evidence type="ECO:0000259" key="8">
    <source>
        <dbReference type="PROSITE" id="PS50850"/>
    </source>
</evidence>
<feature type="region of interest" description="Disordered" evidence="6">
    <location>
        <begin position="523"/>
        <end position="555"/>
    </location>
</feature>
<proteinExistence type="predicted"/>
<feature type="transmembrane region" description="Helical" evidence="7">
    <location>
        <begin position="281"/>
        <end position="301"/>
    </location>
</feature>
<dbReference type="InterPro" id="IPR020846">
    <property type="entry name" value="MFS_dom"/>
</dbReference>
<feature type="transmembrane region" description="Helical" evidence="7">
    <location>
        <begin position="380"/>
        <end position="402"/>
    </location>
</feature>
<evidence type="ECO:0000256" key="2">
    <source>
        <dbReference type="ARBA" id="ARBA00022692"/>
    </source>
</evidence>
<comment type="subcellular location">
    <subcellularLocation>
        <location evidence="1">Cell membrane</location>
        <topology evidence="1">Multi-pass membrane protein</topology>
    </subcellularLocation>
</comment>
<dbReference type="PANTHER" id="PTHR42718">
    <property type="entry name" value="MAJOR FACILITATOR SUPERFAMILY MULTIDRUG TRANSPORTER MFSC"/>
    <property type="match status" value="1"/>
</dbReference>
<name>A0A964UTC6_9ACTN</name>
<evidence type="ECO:0000256" key="6">
    <source>
        <dbReference type="SAM" id="MobiDB-lite"/>
    </source>
</evidence>
<dbReference type="OrthoDB" id="7375466at2"/>
<dbReference type="InterPro" id="IPR036259">
    <property type="entry name" value="MFS_trans_sf"/>
</dbReference>
<feature type="transmembrane region" description="Helical" evidence="7">
    <location>
        <begin position="423"/>
        <end position="441"/>
    </location>
</feature>
<feature type="transmembrane region" description="Helical" evidence="7">
    <location>
        <begin position="238"/>
        <end position="261"/>
    </location>
</feature>
<dbReference type="RefSeq" id="WP_161702478.1">
    <property type="nucleotide sequence ID" value="NZ_JAAAHS010000279.1"/>
</dbReference>
<organism evidence="9 10">
    <name type="scientific">Streptomyces boluensis</name>
    <dbReference type="NCBI Taxonomy" id="1775135"/>
    <lineage>
        <taxon>Bacteria</taxon>
        <taxon>Bacillati</taxon>
        <taxon>Actinomycetota</taxon>
        <taxon>Actinomycetes</taxon>
        <taxon>Kitasatosporales</taxon>
        <taxon>Streptomycetaceae</taxon>
        <taxon>Streptomyces</taxon>
    </lineage>
</organism>
<accession>A0A964UTC6</accession>
<evidence type="ECO:0000256" key="1">
    <source>
        <dbReference type="ARBA" id="ARBA00004651"/>
    </source>
</evidence>
<feature type="transmembrane region" description="Helical" evidence="7">
    <location>
        <begin position="143"/>
        <end position="164"/>
    </location>
</feature>
<feature type="transmembrane region" description="Helical" evidence="7">
    <location>
        <begin position="496"/>
        <end position="516"/>
    </location>
</feature>
<comment type="caution">
    <text evidence="9">The sequence shown here is derived from an EMBL/GenBank/DDBJ whole genome shotgun (WGS) entry which is preliminary data.</text>
</comment>
<feature type="transmembrane region" description="Helical" evidence="7">
    <location>
        <begin position="348"/>
        <end position="368"/>
    </location>
</feature>
<evidence type="ECO:0000313" key="9">
    <source>
        <dbReference type="EMBL" id="NBE55068.1"/>
    </source>
</evidence>
<keyword evidence="4 7" id="KW-0472">Membrane</keyword>
<dbReference type="PANTHER" id="PTHR42718:SF49">
    <property type="entry name" value="EXPORT PROTEIN"/>
    <property type="match status" value="1"/>
</dbReference>
<keyword evidence="2 7" id="KW-0812">Transmembrane</keyword>
<gene>
    <name evidence="9" type="ORF">GUY60_27330</name>
</gene>
<feature type="transmembrane region" description="Helical" evidence="7">
    <location>
        <begin position="114"/>
        <end position="131"/>
    </location>
</feature>
<evidence type="ECO:0000256" key="4">
    <source>
        <dbReference type="ARBA" id="ARBA00023136"/>
    </source>
</evidence>
<dbReference type="Proteomes" id="UP000598297">
    <property type="component" value="Unassembled WGS sequence"/>
</dbReference>
<protein>
    <submittedName>
        <fullName evidence="9">MFS transporter</fullName>
    </submittedName>
</protein>
<dbReference type="EMBL" id="JAAAHS010000279">
    <property type="protein sequence ID" value="NBE55068.1"/>
    <property type="molecule type" value="Genomic_DNA"/>
</dbReference>
<dbReference type="GO" id="GO:0022857">
    <property type="term" value="F:transmembrane transporter activity"/>
    <property type="evidence" value="ECO:0007669"/>
    <property type="project" value="InterPro"/>
</dbReference>
<sequence>MSSAPRGTVGRRRGNVPVLVAVLLALLILPTSVTGSGVALPAVGRDTGASLAALQWVVHGYNLTFASFLLACGSLADLWGRRRVFGAGAVLFTAASAVSATVDDIVALDLARALAGLGAAALLTSGSSLIGETFQGRARSRAFGALGIMTGAGLALGAMAAGVVTDLLGWRAFFGLHAVLMLLVCCAVPLLPRAPHVGVARSASTAGADRVGVDWAGTAIFSGGLFLLMLGTVEGPQWGWGSAGVLGLLAGSAVLLAVFAVVELRVRHPMLDLRLLRNGRFMALCLIPVVATCSYVILLPLLPNYLLVANSYSSRRAGTVMLLMTLPILVTPLLATWLLRRGLTPRHVFGLSLLCLTAGVAWLAGTLAPGVSPGELAAPLITLGVGLGLNFGLVDGAVLDVVAPESTGTAAGFLNTLRLGSEALAIAAASAALVGLVRNNVGTGLERFPSYGAGPAELANSVNAGDLTGPLSQLPAQLRPDFGTFIAENLTDAWQAVLWSGAGVCAGLSVLIYVLLGARTGSGAGARTGSGSRARTDAGSGADARTDAGAVTAGP</sequence>
<feature type="transmembrane region" description="Helical" evidence="7">
    <location>
        <begin position="212"/>
        <end position="232"/>
    </location>
</feature>
<keyword evidence="10" id="KW-1185">Reference proteome</keyword>
<feature type="transmembrane region" description="Helical" evidence="7">
    <location>
        <begin position="170"/>
        <end position="191"/>
    </location>
</feature>
<reference evidence="9" key="1">
    <citation type="submission" date="2020-01" db="EMBL/GenBank/DDBJ databases">
        <title>Whole-genome analyses of novel actinobacteria.</title>
        <authorList>
            <person name="Sahin N."/>
        </authorList>
    </citation>
    <scope>NUCLEOTIDE SEQUENCE</scope>
    <source>
        <strain evidence="9">YC537</strain>
    </source>
</reference>
<feature type="domain" description="Major facilitator superfamily (MFS) profile" evidence="8">
    <location>
        <begin position="18"/>
        <end position="521"/>
    </location>
</feature>
<dbReference type="AlphaFoldDB" id="A0A964UTC6"/>
<keyword evidence="3 7" id="KW-1133">Transmembrane helix</keyword>
<evidence type="ECO:0000256" key="7">
    <source>
        <dbReference type="SAM" id="Phobius"/>
    </source>
</evidence>
<dbReference type="Gene3D" id="1.20.1250.20">
    <property type="entry name" value="MFS general substrate transporter like domains"/>
    <property type="match status" value="2"/>
</dbReference>
<feature type="transmembrane region" description="Helical" evidence="7">
    <location>
        <begin position="51"/>
        <end position="72"/>
    </location>
</feature>
<dbReference type="GO" id="GO:0005886">
    <property type="term" value="C:plasma membrane"/>
    <property type="evidence" value="ECO:0007669"/>
    <property type="project" value="UniProtKB-SubCell"/>
</dbReference>
<keyword evidence="5" id="KW-0046">Antibiotic resistance</keyword>
<dbReference type="PROSITE" id="PS50850">
    <property type="entry name" value="MFS"/>
    <property type="match status" value="1"/>
</dbReference>
<evidence type="ECO:0000256" key="3">
    <source>
        <dbReference type="ARBA" id="ARBA00022989"/>
    </source>
</evidence>
<evidence type="ECO:0000256" key="5">
    <source>
        <dbReference type="ARBA" id="ARBA00023251"/>
    </source>
</evidence>
<feature type="transmembrane region" description="Helical" evidence="7">
    <location>
        <begin position="84"/>
        <end position="102"/>
    </location>
</feature>
<dbReference type="GO" id="GO:0046677">
    <property type="term" value="P:response to antibiotic"/>
    <property type="evidence" value="ECO:0007669"/>
    <property type="project" value="UniProtKB-KW"/>
</dbReference>
<dbReference type="InterPro" id="IPR011701">
    <property type="entry name" value="MFS"/>
</dbReference>
<dbReference type="SUPFAM" id="SSF103473">
    <property type="entry name" value="MFS general substrate transporter"/>
    <property type="match status" value="1"/>
</dbReference>
<dbReference type="Pfam" id="PF07690">
    <property type="entry name" value="MFS_1"/>
    <property type="match status" value="1"/>
</dbReference>
<evidence type="ECO:0000313" key="10">
    <source>
        <dbReference type="Proteomes" id="UP000598297"/>
    </source>
</evidence>
<feature type="transmembrane region" description="Helical" evidence="7">
    <location>
        <begin position="321"/>
        <end position="339"/>
    </location>
</feature>